<evidence type="ECO:0000256" key="3">
    <source>
        <dbReference type="ARBA" id="ARBA00022729"/>
    </source>
</evidence>
<dbReference type="EC" id="3.2.1.51" evidence="2"/>
<dbReference type="GO" id="GO:0005764">
    <property type="term" value="C:lysosome"/>
    <property type="evidence" value="ECO:0007669"/>
    <property type="project" value="TreeGrafter"/>
</dbReference>
<dbReference type="EMBL" id="AP019376">
    <property type="protein sequence ID" value="BBH85567.1"/>
    <property type="molecule type" value="Genomic_DNA"/>
</dbReference>
<protein>
    <recommendedName>
        <fullName evidence="2">alpha-L-fucosidase</fullName>
        <ecNumber evidence="2">3.2.1.51</ecNumber>
    </recommendedName>
</protein>
<dbReference type="PANTHER" id="PTHR10030:SF37">
    <property type="entry name" value="ALPHA-L-FUCOSIDASE-RELATED"/>
    <property type="match status" value="1"/>
</dbReference>
<dbReference type="SMR" id="A0A455SAT5"/>
<comment type="similarity">
    <text evidence="1">Belongs to the glycosyl hydrolase 29 family.</text>
</comment>
<evidence type="ECO:0000256" key="5">
    <source>
        <dbReference type="ARBA" id="ARBA00023295"/>
    </source>
</evidence>
<evidence type="ECO:0000256" key="4">
    <source>
        <dbReference type="ARBA" id="ARBA00022801"/>
    </source>
</evidence>
<dbReference type="SUPFAM" id="SSF49785">
    <property type="entry name" value="Galactose-binding domain-like"/>
    <property type="match status" value="1"/>
</dbReference>
<dbReference type="GO" id="GO:0006004">
    <property type="term" value="P:fucose metabolic process"/>
    <property type="evidence" value="ECO:0007669"/>
    <property type="project" value="TreeGrafter"/>
</dbReference>
<sequence>MIRPTPAHIAWADSEIGVIIHYDLTVFEPSYDFRKQRGYHPDPAIFQPSHLDTDQWLETAKAAGAGYAILVAKHCTGFSLWPTQAHDYSVRSSPWKNGQGDLVADFIRSCKKYDIKPGLYYSVSCNAYCGVDNPGTVLSGTPEDQQRYNEMVLQQVTELWSNYGPLFEIWFDGGVLPPHLGGPDIVPVLQKLQPQAVVFQGPPEAASLIRWAGNESGEVNYPCWSTIHPPSVDASSVENTSASGSPSGNLWSPAEADMPNRDGERAFQGGWFWKEGEDHLVLSPEHLLQCYYRTVGHNANLLLGMAIDRTGRVPEADVRQFRAFGQLVQRHFGSPLATTRGEGDCITLDLGGAHLVDRVTLMEEIREGERVRSYELEGWNGDQWLSLVTGSAIGHKKIDRFSPLTLSKLRVRCLEFSATPMLRAFSAYEALN</sequence>
<evidence type="ECO:0000256" key="1">
    <source>
        <dbReference type="ARBA" id="ARBA00007951"/>
    </source>
</evidence>
<dbReference type="SUPFAM" id="SSF51445">
    <property type="entry name" value="(Trans)glycosidases"/>
    <property type="match status" value="1"/>
</dbReference>
<dbReference type="InterPro" id="IPR008979">
    <property type="entry name" value="Galactose-bd-like_sf"/>
</dbReference>
<feature type="region of interest" description="Disordered" evidence="6">
    <location>
        <begin position="234"/>
        <end position="253"/>
    </location>
</feature>
<dbReference type="Gene3D" id="2.60.120.260">
    <property type="entry name" value="Galactose-binding domain-like"/>
    <property type="match status" value="1"/>
</dbReference>
<dbReference type="GO" id="GO:0016139">
    <property type="term" value="P:glycoside catabolic process"/>
    <property type="evidence" value="ECO:0007669"/>
    <property type="project" value="TreeGrafter"/>
</dbReference>
<dbReference type="Pfam" id="PF01120">
    <property type="entry name" value="Alpha_L_fucos"/>
    <property type="match status" value="1"/>
</dbReference>
<proteinExistence type="inferred from homology"/>
<evidence type="ECO:0000259" key="7">
    <source>
        <dbReference type="Pfam" id="PF01120"/>
    </source>
</evidence>
<keyword evidence="4" id="KW-0378">Hydrolase</keyword>
<keyword evidence="5" id="KW-0326">Glycosidase</keyword>
<dbReference type="Gene3D" id="3.20.20.80">
    <property type="entry name" value="Glycosidases"/>
    <property type="match status" value="1"/>
</dbReference>
<gene>
    <name evidence="8" type="ORF">KTC_03180</name>
</gene>
<reference evidence="8" key="1">
    <citation type="submission" date="2018-12" db="EMBL/GenBank/DDBJ databases">
        <title>Novel natural products biosynthetic potential of the class Ktedonobacteria.</title>
        <authorList>
            <person name="Zheng Y."/>
            <person name="Saitou A."/>
            <person name="Wang C.M."/>
            <person name="Toyoda A."/>
            <person name="Minakuchi Y."/>
            <person name="Sekiguchi Y."/>
            <person name="Ueda K."/>
            <person name="Takano H."/>
            <person name="Sakai Y."/>
            <person name="Yokota A."/>
            <person name="Yabe S."/>
        </authorList>
    </citation>
    <scope>NUCLEOTIDE SEQUENCE</scope>
    <source>
        <strain evidence="8">COM3</strain>
    </source>
</reference>
<evidence type="ECO:0000256" key="6">
    <source>
        <dbReference type="SAM" id="MobiDB-lite"/>
    </source>
</evidence>
<dbReference type="PANTHER" id="PTHR10030">
    <property type="entry name" value="ALPHA-L-FUCOSIDASE"/>
    <property type="match status" value="1"/>
</dbReference>
<keyword evidence="3" id="KW-0732">Signal</keyword>
<feature type="domain" description="Glycoside hydrolase family 29 N-terminal" evidence="7">
    <location>
        <begin position="32"/>
        <end position="330"/>
    </location>
</feature>
<evidence type="ECO:0000256" key="2">
    <source>
        <dbReference type="ARBA" id="ARBA00012662"/>
    </source>
</evidence>
<dbReference type="AlphaFoldDB" id="A0A455SAT5"/>
<dbReference type="InterPro" id="IPR017853">
    <property type="entry name" value="GH"/>
</dbReference>
<accession>A0A455SAT5</accession>
<feature type="compositionally biased region" description="Polar residues" evidence="6">
    <location>
        <begin position="234"/>
        <end position="250"/>
    </location>
</feature>
<dbReference type="SMART" id="SM00812">
    <property type="entry name" value="Alpha_L_fucos"/>
    <property type="match status" value="1"/>
</dbReference>
<organism evidence="8">
    <name type="scientific">Thermosporothrix sp. COM3</name>
    <dbReference type="NCBI Taxonomy" id="2490863"/>
    <lineage>
        <taxon>Bacteria</taxon>
        <taxon>Bacillati</taxon>
        <taxon>Chloroflexota</taxon>
        <taxon>Ktedonobacteria</taxon>
        <taxon>Ktedonobacterales</taxon>
        <taxon>Thermosporotrichaceae</taxon>
        <taxon>Thermosporothrix</taxon>
    </lineage>
</organism>
<evidence type="ECO:0000313" key="8">
    <source>
        <dbReference type="EMBL" id="BBH85567.1"/>
    </source>
</evidence>
<dbReference type="InterPro" id="IPR057739">
    <property type="entry name" value="Glyco_hydro_29_N"/>
</dbReference>
<dbReference type="InterPro" id="IPR000933">
    <property type="entry name" value="Glyco_hydro_29"/>
</dbReference>
<dbReference type="GO" id="GO:0004560">
    <property type="term" value="F:alpha-L-fucosidase activity"/>
    <property type="evidence" value="ECO:0007669"/>
    <property type="project" value="InterPro"/>
</dbReference>
<name>A0A455SAT5_9CHLR</name>